<dbReference type="Gene3D" id="3.50.50.60">
    <property type="entry name" value="FAD/NAD(P)-binding domain"/>
    <property type="match status" value="1"/>
</dbReference>
<feature type="region of interest" description="Disordered" evidence="1">
    <location>
        <begin position="223"/>
        <end position="242"/>
    </location>
</feature>
<dbReference type="Gene3D" id="3.90.660.10">
    <property type="match status" value="1"/>
</dbReference>
<evidence type="ECO:0000313" key="4">
    <source>
        <dbReference type="Proteomes" id="UP000269154"/>
    </source>
</evidence>
<dbReference type="PANTHER" id="PTHR10742">
    <property type="entry name" value="FLAVIN MONOAMINE OXIDASE"/>
    <property type="match status" value="1"/>
</dbReference>
<name>A0A3N6PAY7_9CYAN</name>
<dbReference type="Pfam" id="PF01593">
    <property type="entry name" value="Amino_oxidase"/>
    <property type="match status" value="1"/>
</dbReference>
<reference evidence="3 4" key="1">
    <citation type="journal article" date="2018" name="ACS Chem. Biol.">
        <title>Ketoreductase domain dysfunction expands chemodiversity: malyngamide biosynthesis in the cyanobacterium Okeania hirsuta.</title>
        <authorList>
            <person name="Moss N.A."/>
            <person name="Leao T."/>
            <person name="Rankin M."/>
            <person name="McCullough T.M."/>
            <person name="Qu P."/>
            <person name="Korobeynikov A."/>
            <person name="Smith J.L."/>
            <person name="Gerwick L."/>
            <person name="Gerwick W.H."/>
        </authorList>
    </citation>
    <scope>NUCLEOTIDE SEQUENCE [LARGE SCALE GENOMIC DNA]</scope>
    <source>
        <strain evidence="3 4">PAB10Feb10-1</strain>
    </source>
</reference>
<dbReference type="OrthoDB" id="547674at2"/>
<dbReference type="InterPro" id="IPR002937">
    <property type="entry name" value="Amino_oxidase"/>
</dbReference>
<dbReference type="InterPro" id="IPR050281">
    <property type="entry name" value="Flavin_monoamine_oxidase"/>
</dbReference>
<organism evidence="3 4">
    <name type="scientific">Okeania hirsuta</name>
    <dbReference type="NCBI Taxonomy" id="1458930"/>
    <lineage>
        <taxon>Bacteria</taxon>
        <taxon>Bacillati</taxon>
        <taxon>Cyanobacteriota</taxon>
        <taxon>Cyanophyceae</taxon>
        <taxon>Oscillatoriophycideae</taxon>
        <taxon>Oscillatoriales</taxon>
        <taxon>Microcoleaceae</taxon>
        <taxon>Okeania</taxon>
    </lineage>
</organism>
<dbReference type="Gene3D" id="1.20.1440.240">
    <property type="match status" value="1"/>
</dbReference>
<dbReference type="PANTHER" id="PTHR10742:SF342">
    <property type="entry name" value="AMINE OXIDASE"/>
    <property type="match status" value="1"/>
</dbReference>
<dbReference type="InterPro" id="IPR036188">
    <property type="entry name" value="FAD/NAD-bd_sf"/>
</dbReference>
<dbReference type="GO" id="GO:0009063">
    <property type="term" value="P:amino acid catabolic process"/>
    <property type="evidence" value="ECO:0007669"/>
    <property type="project" value="TreeGrafter"/>
</dbReference>
<dbReference type="AlphaFoldDB" id="A0A3N6PAY7"/>
<dbReference type="RefSeq" id="WP_124154934.1">
    <property type="nucleotide sequence ID" value="NZ_CAWOLW010000713.1"/>
</dbReference>
<dbReference type="Proteomes" id="UP000269154">
    <property type="component" value="Unassembled WGS sequence"/>
</dbReference>
<keyword evidence="4" id="KW-1185">Reference proteome</keyword>
<evidence type="ECO:0000259" key="2">
    <source>
        <dbReference type="Pfam" id="PF01593"/>
    </source>
</evidence>
<dbReference type="SUPFAM" id="SSF54373">
    <property type="entry name" value="FAD-linked reductases, C-terminal domain"/>
    <property type="match status" value="1"/>
</dbReference>
<comment type="caution">
    <text evidence="3">The sequence shown here is derived from an EMBL/GenBank/DDBJ whole genome shotgun (WGS) entry which is preliminary data.</text>
</comment>
<feature type="domain" description="Amine oxidase" evidence="2">
    <location>
        <begin position="58"/>
        <end position="522"/>
    </location>
</feature>
<gene>
    <name evidence="3" type="ORF">D5R40_17160</name>
</gene>
<dbReference type="GO" id="GO:0001716">
    <property type="term" value="F:L-amino-acid oxidase activity"/>
    <property type="evidence" value="ECO:0007669"/>
    <property type="project" value="TreeGrafter"/>
</dbReference>
<protein>
    <submittedName>
        <fullName evidence="3">Flavin monoamine oxidase family protein</fullName>
    </submittedName>
</protein>
<sequence>MKRRTLFNLLSRAGGTTAVLIALHAMGWRLTHAQTTNRPRLGGETGAGIKVIILGAGIAGMTAAYELTKAGYECILLEARNRAGGRCWTLRHNDVINEIHQQGQRSEKCPFDNDNSLYFNPGPARIPYHHKNILSYCQEFGVPLEVIVNENRAAYFQDDQAFGGSPVNSRRVISDSRGYIAELLTKAIGINGLDRDVSPEEQERLLEFVKQFGDLNSKGEYVGSSRAGYETPPGAGINTGRKHEPLPLSELLDSRFWQYKMHFGEGYWQAATMLQPVGGMDAIAKAFEQQVGRLIRYNAEVTKIRQHSDGVQVIYRDRQSNQYQSVDGKFAICTIPLSVLKNIKADFSVEHQAAITVGASSYSHAIKVGFQSRRRFWEEDYNIYGGISWTEGDITQIWYPSTGFHNSQGIIVGAYIWSNEISKRWEAMTSKQRLSLAILEGEKIHPGYNQEVSVANGCTVAWGKVPYSEGALIRWEQDSRKKAYLVLNQPDGNVYFAGDHMSYLTGWQEGAILSAHKIVNEITTRVQNS</sequence>
<proteinExistence type="predicted"/>
<evidence type="ECO:0000256" key="1">
    <source>
        <dbReference type="SAM" id="MobiDB-lite"/>
    </source>
</evidence>
<dbReference type="EMBL" id="RCBY01000096">
    <property type="protein sequence ID" value="RQH39009.1"/>
    <property type="molecule type" value="Genomic_DNA"/>
</dbReference>
<accession>A0A3N6PAY7</accession>
<dbReference type="SUPFAM" id="SSF51905">
    <property type="entry name" value="FAD/NAD(P)-binding domain"/>
    <property type="match status" value="1"/>
</dbReference>
<evidence type="ECO:0000313" key="3">
    <source>
        <dbReference type="EMBL" id="RQH39009.1"/>
    </source>
</evidence>